<keyword evidence="3" id="KW-1185">Reference proteome</keyword>
<accession>A0A0A6VRY7</accession>
<comment type="caution">
    <text evidence="2">The sequence shown here is derived from an EMBL/GenBank/DDBJ whole genome shotgun (WGS) entry which is preliminary data.</text>
</comment>
<dbReference type="Proteomes" id="UP000030466">
    <property type="component" value="Unassembled WGS sequence"/>
</dbReference>
<evidence type="ECO:0000256" key="1">
    <source>
        <dbReference type="SAM" id="MobiDB-lite"/>
    </source>
</evidence>
<sequence length="132" mass="13691">MHQEEQVGGDRLRQAPPRPEDLVQGVLAPGGGRGADRQLHGSLTERVVVHLDGGVVGDELLVELGGLAQRLRLLEADIRSLLEDGLDLRALGTGRGGEDLGVLPGGGAHRAVLLGGSEAVSDVFARCLLVAP</sequence>
<dbReference type="AlphaFoldDB" id="A0A0A6VRY7"/>
<reference evidence="2 3" key="1">
    <citation type="journal article" date="2003" name="Int. J. Syst. Evol. Microbiol.">
        <title>Kocuria polaris sp. nov., an orange-pigmented psychrophilic bacterium isolated from an Antarctic cyanobacterial mat sample.</title>
        <authorList>
            <person name="Reddy G.S."/>
            <person name="Prakash J.S."/>
            <person name="Prabahar V."/>
            <person name="Matsumoto G.I."/>
            <person name="Stackebrandt E."/>
            <person name="Shivaji S."/>
        </authorList>
    </citation>
    <scope>NUCLEOTIDE SEQUENCE [LARGE SCALE GENOMIC DNA]</scope>
    <source>
        <strain evidence="2 3">CMS 76or</strain>
    </source>
</reference>
<gene>
    <name evidence="2" type="ORF">GY22_10390</name>
</gene>
<name>A0A0A6VRY7_KOCRO</name>
<dbReference type="EMBL" id="JSUH01000008">
    <property type="protein sequence ID" value="KHD97391.1"/>
    <property type="molecule type" value="Genomic_DNA"/>
</dbReference>
<organism evidence="2 3">
    <name type="scientific">Kocuria rosea subsp. polaris</name>
    <dbReference type="NCBI Taxonomy" id="136273"/>
    <lineage>
        <taxon>Bacteria</taxon>
        <taxon>Bacillati</taxon>
        <taxon>Actinomycetota</taxon>
        <taxon>Actinomycetes</taxon>
        <taxon>Micrococcales</taxon>
        <taxon>Micrococcaceae</taxon>
        <taxon>Kocuria</taxon>
    </lineage>
</organism>
<feature type="compositionally biased region" description="Basic and acidic residues" evidence="1">
    <location>
        <begin position="1"/>
        <end position="21"/>
    </location>
</feature>
<feature type="region of interest" description="Disordered" evidence="1">
    <location>
        <begin position="1"/>
        <end position="39"/>
    </location>
</feature>
<proteinExistence type="predicted"/>
<evidence type="ECO:0000313" key="3">
    <source>
        <dbReference type="Proteomes" id="UP000030466"/>
    </source>
</evidence>
<evidence type="ECO:0000313" key="2">
    <source>
        <dbReference type="EMBL" id="KHD97391.1"/>
    </source>
</evidence>
<protein>
    <submittedName>
        <fullName evidence="2">Uncharacterized protein</fullName>
    </submittedName>
</protein>